<proteinExistence type="inferred from homology"/>
<dbReference type="EMBL" id="UFSM01000001">
    <property type="protein sequence ID" value="SUU88725.1"/>
    <property type="molecule type" value="Genomic_DNA"/>
</dbReference>
<protein>
    <recommendedName>
        <fullName evidence="3">3-methyl-2-oxobutanoate hydroxymethyltransferase</fullName>
        <ecNumber evidence="3">2.1.2.11</ecNumber>
    </recommendedName>
</protein>
<organism evidence="7 8">
    <name type="scientific">Aminobacter aminovorans</name>
    <name type="common">Chelatobacter heintzii</name>
    <dbReference type="NCBI Taxonomy" id="83263"/>
    <lineage>
        <taxon>Bacteria</taxon>
        <taxon>Pseudomonadati</taxon>
        <taxon>Pseudomonadota</taxon>
        <taxon>Alphaproteobacteria</taxon>
        <taxon>Hyphomicrobiales</taxon>
        <taxon>Phyllobacteriaceae</taxon>
        <taxon>Aminobacter</taxon>
    </lineage>
</organism>
<dbReference type="AlphaFoldDB" id="A0A380WIY1"/>
<dbReference type="EC" id="2.1.2.11" evidence="3"/>
<dbReference type="InterPro" id="IPR015813">
    <property type="entry name" value="Pyrv/PenolPyrv_kinase-like_dom"/>
</dbReference>
<reference evidence="7 8" key="1">
    <citation type="submission" date="2018-06" db="EMBL/GenBank/DDBJ databases">
        <authorList>
            <consortium name="Pathogen Informatics"/>
            <person name="Doyle S."/>
        </authorList>
    </citation>
    <scope>NUCLEOTIDE SEQUENCE [LARGE SCALE GENOMIC DNA]</scope>
    <source>
        <strain evidence="7 8">NCTC10684</strain>
    </source>
</reference>
<dbReference type="PIRSF" id="PIRSF000388">
    <property type="entry name" value="Pantoate_hydroxy_MeTrfase"/>
    <property type="match status" value="1"/>
</dbReference>
<accession>A0A380WIY1</accession>
<dbReference type="SUPFAM" id="SSF51621">
    <property type="entry name" value="Phosphoenolpyruvate/pyruvate domain"/>
    <property type="match status" value="1"/>
</dbReference>
<evidence type="ECO:0000313" key="8">
    <source>
        <dbReference type="Proteomes" id="UP000254701"/>
    </source>
</evidence>
<dbReference type="InterPro" id="IPR040442">
    <property type="entry name" value="Pyrv_kinase-like_dom_sf"/>
</dbReference>
<name>A0A380WIY1_AMIAI</name>
<dbReference type="RefSeq" id="WP_115731017.1">
    <property type="nucleotide sequence ID" value="NZ_BAAAVY010000008.1"/>
</dbReference>
<keyword evidence="7" id="KW-0489">Methyltransferase</keyword>
<dbReference type="PANTHER" id="PTHR20881">
    <property type="entry name" value="3-METHYL-2-OXOBUTANOATE HYDROXYMETHYLTRANSFERASE"/>
    <property type="match status" value="1"/>
</dbReference>
<evidence type="ECO:0000256" key="5">
    <source>
        <dbReference type="ARBA" id="ARBA00022679"/>
    </source>
</evidence>
<dbReference type="PANTHER" id="PTHR20881:SF0">
    <property type="entry name" value="3-METHYL-2-OXOBUTANOATE HYDROXYMETHYLTRANSFERASE"/>
    <property type="match status" value="1"/>
</dbReference>
<dbReference type="GO" id="GO:0015940">
    <property type="term" value="P:pantothenate biosynthetic process"/>
    <property type="evidence" value="ECO:0007669"/>
    <property type="project" value="UniProtKB-KW"/>
</dbReference>
<feature type="active site" description="Proton acceptor" evidence="6">
    <location>
        <position position="161"/>
    </location>
</feature>
<gene>
    <name evidence="7" type="primary">panB_1</name>
    <name evidence="7" type="ORF">NCTC10684_01953</name>
</gene>
<dbReference type="GO" id="GO:0000287">
    <property type="term" value="F:magnesium ion binding"/>
    <property type="evidence" value="ECO:0007669"/>
    <property type="project" value="TreeGrafter"/>
</dbReference>
<evidence type="ECO:0000256" key="3">
    <source>
        <dbReference type="ARBA" id="ARBA00012618"/>
    </source>
</evidence>
<dbReference type="InterPro" id="IPR003700">
    <property type="entry name" value="Pantoate_hydroxy_MeTrfase"/>
</dbReference>
<dbReference type="GO" id="GO:0003864">
    <property type="term" value="F:3-methyl-2-oxobutanoate hydroxymethyltransferase activity"/>
    <property type="evidence" value="ECO:0007669"/>
    <property type="project" value="UniProtKB-EC"/>
</dbReference>
<keyword evidence="4" id="KW-0566">Pantothenate biosynthesis</keyword>
<evidence type="ECO:0000256" key="4">
    <source>
        <dbReference type="ARBA" id="ARBA00022655"/>
    </source>
</evidence>
<keyword evidence="5 7" id="KW-0808">Transferase</keyword>
<evidence type="ECO:0000256" key="2">
    <source>
        <dbReference type="ARBA" id="ARBA00011424"/>
    </source>
</evidence>
<dbReference type="OrthoDB" id="9781789at2"/>
<dbReference type="Gene3D" id="3.20.20.60">
    <property type="entry name" value="Phosphoenolpyruvate-binding domains"/>
    <property type="match status" value="1"/>
</dbReference>
<evidence type="ECO:0000256" key="6">
    <source>
        <dbReference type="PIRSR" id="PIRSR000388-1"/>
    </source>
</evidence>
<dbReference type="Pfam" id="PF02548">
    <property type="entry name" value="Pantoate_transf"/>
    <property type="match status" value="1"/>
</dbReference>
<comment type="similarity">
    <text evidence="1">Belongs to the PanB family.</text>
</comment>
<dbReference type="GO" id="GO:0032259">
    <property type="term" value="P:methylation"/>
    <property type="evidence" value="ECO:0007669"/>
    <property type="project" value="UniProtKB-KW"/>
</dbReference>
<dbReference type="Proteomes" id="UP000254701">
    <property type="component" value="Unassembled WGS sequence"/>
</dbReference>
<evidence type="ECO:0000256" key="1">
    <source>
        <dbReference type="ARBA" id="ARBA00008676"/>
    </source>
</evidence>
<evidence type="ECO:0000313" key="7">
    <source>
        <dbReference type="EMBL" id="SUU88725.1"/>
    </source>
</evidence>
<sequence>MARNRPTVADLRASKGKRQLSKLRVTTLEEAEAAERAGIDLLSVTYRLMLDPRFRDAAPTCFAVPGDDYGMMGATTGEILRTAVKLKAASADAVYCSASHKTIRRLRDEHIPVCGHVGLIPTHSTWTGGFRAVGKTAEMAALVWKQVKDLEHAGAFAAEIEVVPAEVASAISRRTSLVLISMGAGAGCDAQYLFAEDVLGLNRGHYPRHTKVYRNLAVEYDRIQQERIAAFREYADDIASGAYPAESHMVGIDAGELRKFEEFLSGQA</sequence>
<dbReference type="GO" id="GO:0008168">
    <property type="term" value="F:methyltransferase activity"/>
    <property type="evidence" value="ECO:0007669"/>
    <property type="project" value="UniProtKB-KW"/>
</dbReference>
<comment type="subunit">
    <text evidence="2">Homodecamer; pentamer of dimers.</text>
</comment>